<gene>
    <name evidence="2" type="ORF">BEH84_06085</name>
</gene>
<keyword evidence="1" id="KW-0472">Membrane</keyword>
<dbReference type="EMBL" id="MCGI01000008">
    <property type="protein sequence ID" value="ODM02854.1"/>
    <property type="molecule type" value="Genomic_DNA"/>
</dbReference>
<evidence type="ECO:0000313" key="3">
    <source>
        <dbReference type="Proteomes" id="UP000095003"/>
    </source>
</evidence>
<sequence>MNNLKIVDAAANSMAERMQNYINEGTFTEKELERQAKAEINNADETESIPIDTADAVAADNSAAEVSGCPGNILIFVLIVLVIIAAVVFLFLKKGKGIRYK</sequence>
<evidence type="ECO:0000256" key="1">
    <source>
        <dbReference type="SAM" id="Phobius"/>
    </source>
</evidence>
<feature type="transmembrane region" description="Helical" evidence="1">
    <location>
        <begin position="73"/>
        <end position="92"/>
    </location>
</feature>
<comment type="caution">
    <text evidence="2">The sequence shown here is derived from an EMBL/GenBank/DDBJ whole genome shotgun (WGS) entry which is preliminary data.</text>
</comment>
<keyword evidence="1" id="KW-0812">Transmembrane</keyword>
<proteinExistence type="predicted"/>
<accession>A0A1E3A287</accession>
<evidence type="ECO:0000313" key="2">
    <source>
        <dbReference type="EMBL" id="ODM02854.1"/>
    </source>
</evidence>
<dbReference type="AlphaFoldDB" id="A0A1E3A287"/>
<dbReference type="Proteomes" id="UP000095003">
    <property type="component" value="Unassembled WGS sequence"/>
</dbReference>
<organism evidence="2 3">
    <name type="scientific">Eisenbergiella tayi</name>
    <dbReference type="NCBI Taxonomy" id="1432052"/>
    <lineage>
        <taxon>Bacteria</taxon>
        <taxon>Bacillati</taxon>
        <taxon>Bacillota</taxon>
        <taxon>Clostridia</taxon>
        <taxon>Lachnospirales</taxon>
        <taxon>Lachnospiraceae</taxon>
        <taxon>Eisenbergiella</taxon>
    </lineage>
</organism>
<name>A0A1E3A287_9FIRM</name>
<protein>
    <submittedName>
        <fullName evidence="2">Uncharacterized protein</fullName>
    </submittedName>
</protein>
<reference evidence="2 3" key="1">
    <citation type="submission" date="2016-07" db="EMBL/GenBank/DDBJ databases">
        <title>Characterization of isolates of Eisenbergiella tayi derived from blood cultures, using whole genome sequencing.</title>
        <authorList>
            <person name="Burdz T."/>
            <person name="Wiebe D."/>
            <person name="Huynh C."/>
            <person name="Bernard K."/>
        </authorList>
    </citation>
    <scope>NUCLEOTIDE SEQUENCE [LARGE SCALE GENOMIC DNA]</scope>
    <source>
        <strain evidence="2 3">NML 120489</strain>
    </source>
</reference>
<keyword evidence="1" id="KW-1133">Transmembrane helix</keyword>